<dbReference type="PANTHER" id="PTHR13833">
    <property type="match status" value="1"/>
</dbReference>
<dbReference type="OrthoDB" id="9043075at2"/>
<protein>
    <recommendedName>
        <fullName evidence="1">Secretion system C-terminal sorting domain-containing protein</fullName>
    </recommendedName>
</protein>
<dbReference type="InterPro" id="IPR026444">
    <property type="entry name" value="Secre_tail"/>
</dbReference>
<gene>
    <name evidence="2" type="ORF">CJD36_011030</name>
</gene>
<comment type="caution">
    <text evidence="2">The sequence shown here is derived from an EMBL/GenBank/DDBJ whole genome shotgun (WGS) entry which is preliminary data.</text>
</comment>
<accession>A0A2S7SUA3</accession>
<dbReference type="Pfam" id="PF18962">
    <property type="entry name" value="Por_Secre_tail"/>
    <property type="match status" value="1"/>
</dbReference>
<name>A0A2S7SUA3_9BACT</name>
<dbReference type="EMBL" id="PPSL01000003">
    <property type="protein sequence ID" value="PQJ10502.1"/>
    <property type="molecule type" value="Genomic_DNA"/>
</dbReference>
<reference evidence="2 3" key="1">
    <citation type="submission" date="2018-01" db="EMBL/GenBank/DDBJ databases">
        <title>A novel member of the phylum Bacteroidetes isolated from glacier ice.</title>
        <authorList>
            <person name="Liu Q."/>
            <person name="Xin Y.-H."/>
        </authorList>
    </citation>
    <scope>NUCLEOTIDE SEQUENCE [LARGE SCALE GENOMIC DNA]</scope>
    <source>
        <strain evidence="2 3">RB1R16</strain>
    </source>
</reference>
<dbReference type="AlphaFoldDB" id="A0A2S7SUA3"/>
<dbReference type="PANTHER" id="PTHR13833:SF71">
    <property type="entry name" value="NHL DOMAIN-CONTAINING PROTEIN"/>
    <property type="match status" value="1"/>
</dbReference>
<organism evidence="2 3">
    <name type="scientific">Flavipsychrobacter stenotrophus</name>
    <dbReference type="NCBI Taxonomy" id="2077091"/>
    <lineage>
        <taxon>Bacteria</taxon>
        <taxon>Pseudomonadati</taxon>
        <taxon>Bacteroidota</taxon>
        <taxon>Chitinophagia</taxon>
        <taxon>Chitinophagales</taxon>
        <taxon>Chitinophagaceae</taxon>
        <taxon>Flavipsychrobacter</taxon>
    </lineage>
</organism>
<proteinExistence type="predicted"/>
<dbReference type="Gene3D" id="2.120.10.30">
    <property type="entry name" value="TolB, C-terminal domain"/>
    <property type="match status" value="3"/>
</dbReference>
<feature type="domain" description="Secretion system C-terminal sorting" evidence="1">
    <location>
        <begin position="367"/>
        <end position="439"/>
    </location>
</feature>
<evidence type="ECO:0000259" key="1">
    <source>
        <dbReference type="Pfam" id="PF18962"/>
    </source>
</evidence>
<sequence>MKTICLSIGILIAISTVHAQIIIPFAGGGTSGLGDYGPATAAQMGQLYNVAVDDSGNVYISDDYRVRQVNSAGIITTFCGTGAPGYTGGFGSQAFFATIGGYVDFAFDRHGNVFIADASNHCIRKIDLAGNIYTTVGTGIAGYNGDNIPAISAQLYSPSGIVFDKKGNLLIYDEGNYRIRKVDTFGTITTIAGTGVQGYSPDGCNADTVMLSGGCNIKVDKNGKLFFGDNGYIRCIDTFGMLSTIAGNGVSATGGEGVPATSTGIDGCTIAIDTTGAIYIAEQNDNKVRKVDNLGIIRTIAGNGMPGTSGDWSDPLAAHLSSPGGIDVDGHGNIFIGSVLSGRVRKITTDTPTAVNSALKLQETLEIFPNPCNGHFVARLSSSTDKFFSMTLYNIYGVALETFAVLTNKNNKIIATVPSGTYYLRAVLDDKNYTKKLVIQ</sequence>
<evidence type="ECO:0000313" key="2">
    <source>
        <dbReference type="EMBL" id="PQJ10502.1"/>
    </source>
</evidence>
<dbReference type="NCBIfam" id="TIGR04183">
    <property type="entry name" value="Por_Secre_tail"/>
    <property type="match status" value="1"/>
</dbReference>
<evidence type="ECO:0000313" key="3">
    <source>
        <dbReference type="Proteomes" id="UP000239872"/>
    </source>
</evidence>
<keyword evidence="3" id="KW-1185">Reference proteome</keyword>
<dbReference type="InterPro" id="IPR011042">
    <property type="entry name" value="6-blade_b-propeller_TolB-like"/>
</dbReference>
<dbReference type="SUPFAM" id="SSF101898">
    <property type="entry name" value="NHL repeat"/>
    <property type="match status" value="1"/>
</dbReference>
<dbReference type="Proteomes" id="UP000239872">
    <property type="component" value="Unassembled WGS sequence"/>
</dbReference>
<dbReference type="RefSeq" id="WP_105039230.1">
    <property type="nucleotide sequence ID" value="NZ_PPSL01000003.1"/>
</dbReference>